<dbReference type="EMBL" id="DF974842">
    <property type="protein sequence ID" value="GAU50689.1"/>
    <property type="molecule type" value="Genomic_DNA"/>
</dbReference>
<gene>
    <name evidence="3" type="ORF">TSUD_410450</name>
</gene>
<organism evidence="3 4">
    <name type="scientific">Trifolium subterraneum</name>
    <name type="common">Subterranean clover</name>
    <dbReference type="NCBI Taxonomy" id="3900"/>
    <lineage>
        <taxon>Eukaryota</taxon>
        <taxon>Viridiplantae</taxon>
        <taxon>Streptophyta</taxon>
        <taxon>Embryophyta</taxon>
        <taxon>Tracheophyta</taxon>
        <taxon>Spermatophyta</taxon>
        <taxon>Magnoliopsida</taxon>
        <taxon>eudicotyledons</taxon>
        <taxon>Gunneridae</taxon>
        <taxon>Pentapetalae</taxon>
        <taxon>rosids</taxon>
        <taxon>fabids</taxon>
        <taxon>Fabales</taxon>
        <taxon>Fabaceae</taxon>
        <taxon>Papilionoideae</taxon>
        <taxon>50 kb inversion clade</taxon>
        <taxon>NPAAA clade</taxon>
        <taxon>Hologalegina</taxon>
        <taxon>IRL clade</taxon>
        <taxon>Trifolieae</taxon>
        <taxon>Trifolium</taxon>
    </lineage>
</organism>
<feature type="compositionally biased region" description="Acidic residues" evidence="1">
    <location>
        <begin position="492"/>
        <end position="506"/>
    </location>
</feature>
<reference evidence="4" key="1">
    <citation type="journal article" date="2017" name="Front. Plant Sci.">
        <title>Climate Clever Clovers: New Paradigm to Reduce the Environmental Footprint of Ruminants by Breeding Low Methanogenic Forages Utilizing Haplotype Variation.</title>
        <authorList>
            <person name="Kaur P."/>
            <person name="Appels R."/>
            <person name="Bayer P.E."/>
            <person name="Keeble-Gagnere G."/>
            <person name="Wang J."/>
            <person name="Hirakawa H."/>
            <person name="Shirasawa K."/>
            <person name="Vercoe P."/>
            <person name="Stefanova K."/>
            <person name="Durmic Z."/>
            <person name="Nichols P."/>
            <person name="Revell C."/>
            <person name="Isobe S.N."/>
            <person name="Edwards D."/>
            <person name="Erskine W."/>
        </authorList>
    </citation>
    <scope>NUCLEOTIDE SEQUENCE [LARGE SCALE GENOMIC DNA]</scope>
    <source>
        <strain evidence="4">cv. Daliak</strain>
    </source>
</reference>
<feature type="compositionally biased region" description="Basic residues" evidence="1">
    <location>
        <begin position="564"/>
        <end position="575"/>
    </location>
</feature>
<proteinExistence type="predicted"/>
<feature type="region of interest" description="Disordered" evidence="1">
    <location>
        <begin position="666"/>
        <end position="690"/>
    </location>
</feature>
<dbReference type="AlphaFoldDB" id="A0A2Z6PSZ3"/>
<evidence type="ECO:0000256" key="1">
    <source>
        <dbReference type="SAM" id="MobiDB-lite"/>
    </source>
</evidence>
<evidence type="ECO:0000313" key="4">
    <source>
        <dbReference type="Proteomes" id="UP000242715"/>
    </source>
</evidence>
<evidence type="ECO:0000313" key="3">
    <source>
        <dbReference type="EMBL" id="GAU50689.1"/>
    </source>
</evidence>
<dbReference type="Proteomes" id="UP000242715">
    <property type="component" value="Unassembled WGS sequence"/>
</dbReference>
<dbReference type="OrthoDB" id="2013475at2759"/>
<dbReference type="InterPro" id="IPR012337">
    <property type="entry name" value="RNaseH-like_sf"/>
</dbReference>
<feature type="compositionally biased region" description="Acidic residues" evidence="1">
    <location>
        <begin position="8"/>
        <end position="17"/>
    </location>
</feature>
<dbReference type="Pfam" id="PF04937">
    <property type="entry name" value="DUF659"/>
    <property type="match status" value="1"/>
</dbReference>
<dbReference type="PANTHER" id="PTHR32166">
    <property type="entry name" value="OSJNBA0013A04.12 PROTEIN"/>
    <property type="match status" value="1"/>
</dbReference>
<evidence type="ECO:0000259" key="2">
    <source>
        <dbReference type="Pfam" id="PF04937"/>
    </source>
</evidence>
<dbReference type="SUPFAM" id="SSF53098">
    <property type="entry name" value="Ribonuclease H-like"/>
    <property type="match status" value="1"/>
</dbReference>
<name>A0A2Z6PSZ3_TRISU</name>
<protein>
    <recommendedName>
        <fullName evidence="2">DUF659 domain-containing protein</fullName>
    </recommendedName>
</protein>
<feature type="domain" description="DUF659" evidence="2">
    <location>
        <begin position="260"/>
        <end position="299"/>
    </location>
</feature>
<keyword evidence="4" id="KW-1185">Reference proteome</keyword>
<accession>A0A2Z6PSZ3</accession>
<dbReference type="InterPro" id="IPR007021">
    <property type="entry name" value="DUF659"/>
</dbReference>
<feature type="region of interest" description="Disordered" evidence="1">
    <location>
        <begin position="482"/>
        <end position="585"/>
    </location>
</feature>
<dbReference type="PANTHER" id="PTHR32166:SF122">
    <property type="entry name" value="OS09G0499600 PROTEIN"/>
    <property type="match status" value="1"/>
</dbReference>
<feature type="region of interest" description="Disordered" evidence="1">
    <location>
        <begin position="1"/>
        <end position="24"/>
    </location>
</feature>
<sequence>MSRREAEELPVQEEEEFSIGRAQGAPSDDIGCHFAIQGEERNTVQCKLCFKVITGGITRLKEHLAHFTGEVKGCGRVTTIIRENMMKLLLDNKAKKNDSRKRKEEFVARLRGDDNVNNEDLEEEDAIRQATRESMRSHRQWQDEQRFPGSGIGSSSGVASFGYQQRDLDQRMRNIDVDPERSKSMKQTKVNAGILKSARQRLAKALSKLIIHERLPINLTTSPWLHNLLQEAAMLGPGIRCPSPYEISEIYLNEEYVASRNTEYYFNLLDKMVEEVGEEYVVQIVTDNEAALKAAGLKYWEKSNVKKVLDEAKKKQALKAMFDSDEYKDSKYGKDKSGGAAYEAKKIVMSKEFWNKATEIQKVFEPIVKVLKLVDGDVKPTMRFLYEAIDRAKQAIEKNCRYHAYYNSIIDNRWIFMHSVCTLQSQKLVFAYYNMKLKNSSTMRRSQEDIEKNFSPINLDHIFQEDHLSPWLEEIEGPLLDGTQNTEWLPIDSDDDIEEIPGDDDNSNSGQTPSQGGEDGLSPPSDENNGGNGGGGNQEQVHGIKWKKESCDDMMGGGSSTSRGRAKRGKSKKKATPLDDSSLSSGVQSYGDFGFVAPFEGNQGIFPSYYQNLSYMPHGYYPYMSNPNTPFYNDTPMNYNESSTNSSYDYQQIEPPRSSGLFDYVFGRSGNNNDEGDSGSYDPARRSTMW</sequence>